<dbReference type="InterPro" id="IPR014014">
    <property type="entry name" value="RNA_helicase_DEAD_Q_motif"/>
</dbReference>
<dbReference type="InterPro" id="IPR014001">
    <property type="entry name" value="Helicase_ATP-bd"/>
</dbReference>
<dbReference type="GO" id="GO:0003724">
    <property type="term" value="F:RNA helicase activity"/>
    <property type="evidence" value="ECO:0007669"/>
    <property type="project" value="UniProtKB-EC"/>
</dbReference>
<dbReference type="PROSITE" id="PS51195">
    <property type="entry name" value="Q_MOTIF"/>
    <property type="match status" value="1"/>
</dbReference>
<evidence type="ECO:0000259" key="12">
    <source>
        <dbReference type="PROSITE" id="PS51195"/>
    </source>
</evidence>
<keyword evidence="3 7" id="KW-0347">Helicase</keyword>
<feature type="compositionally biased region" description="Acidic residues" evidence="9">
    <location>
        <begin position="545"/>
        <end position="556"/>
    </location>
</feature>
<evidence type="ECO:0000256" key="4">
    <source>
        <dbReference type="ARBA" id="ARBA00022840"/>
    </source>
</evidence>
<feature type="compositionally biased region" description="Basic and acidic residues" evidence="9">
    <location>
        <begin position="644"/>
        <end position="657"/>
    </location>
</feature>
<evidence type="ECO:0000259" key="10">
    <source>
        <dbReference type="PROSITE" id="PS51192"/>
    </source>
</evidence>
<comment type="catalytic activity">
    <reaction evidence="8">
        <text>ATP + H2O = ADP + phosphate + H(+)</text>
        <dbReference type="Rhea" id="RHEA:13065"/>
        <dbReference type="ChEBI" id="CHEBI:15377"/>
        <dbReference type="ChEBI" id="CHEBI:15378"/>
        <dbReference type="ChEBI" id="CHEBI:30616"/>
        <dbReference type="ChEBI" id="CHEBI:43474"/>
        <dbReference type="ChEBI" id="CHEBI:456216"/>
        <dbReference type="EC" id="3.6.4.13"/>
    </reaction>
</comment>
<feature type="short sequence motif" description="Q motif" evidence="6">
    <location>
        <begin position="60"/>
        <end position="88"/>
    </location>
</feature>
<feature type="region of interest" description="Disordered" evidence="9">
    <location>
        <begin position="1"/>
        <end position="33"/>
    </location>
</feature>
<evidence type="ECO:0000256" key="1">
    <source>
        <dbReference type="ARBA" id="ARBA00022741"/>
    </source>
</evidence>
<dbReference type="CDD" id="cd17941">
    <property type="entry name" value="DEADc_DDX10"/>
    <property type="match status" value="1"/>
</dbReference>
<dbReference type="PANTHER" id="PTHR24031">
    <property type="entry name" value="RNA HELICASE"/>
    <property type="match status" value="1"/>
</dbReference>
<dbReference type="EC" id="3.6.4.13" evidence="8"/>
<dbReference type="InterPro" id="IPR001650">
    <property type="entry name" value="Helicase_C-like"/>
</dbReference>
<dbReference type="Pfam" id="PF00270">
    <property type="entry name" value="DEAD"/>
    <property type="match status" value="1"/>
</dbReference>
<feature type="domain" description="Helicase ATP-binding" evidence="10">
    <location>
        <begin position="91"/>
        <end position="267"/>
    </location>
</feature>
<keyword evidence="5 8" id="KW-0694">RNA-binding</keyword>
<feature type="compositionally biased region" description="Basic and acidic residues" evidence="9">
    <location>
        <begin position="512"/>
        <end position="544"/>
    </location>
</feature>
<dbReference type="Gene3D" id="3.40.50.300">
    <property type="entry name" value="P-loop containing nucleotide triphosphate hydrolases"/>
    <property type="match status" value="2"/>
</dbReference>
<proteinExistence type="inferred from homology"/>
<accession>A0A2P4Y526</accession>
<dbReference type="EMBL" id="NCKW01005382">
    <property type="protein sequence ID" value="POM72935.1"/>
    <property type="molecule type" value="Genomic_DNA"/>
</dbReference>
<dbReference type="CDD" id="cd18787">
    <property type="entry name" value="SF2_C_DEAD"/>
    <property type="match status" value="1"/>
</dbReference>
<evidence type="ECO:0000256" key="5">
    <source>
        <dbReference type="ARBA" id="ARBA00022884"/>
    </source>
</evidence>
<dbReference type="InterPro" id="IPR025313">
    <property type="entry name" value="SPB4-like_CTE"/>
</dbReference>
<feature type="compositionally biased region" description="Basic residues" evidence="9">
    <location>
        <begin position="658"/>
        <end position="668"/>
    </location>
</feature>
<sequence length="729" mass="81485">MASRAFRQAHSRPNPPVQEEEAASAAKLKQNERERAEIERLEARITEQTPARGSQLGEAASFDLFPLSEASRRGLRTCGFTAPTKIQVGTLPHALAGRDVLAAAKTGSGKTLAFLLPVLEKLFRLRWSVEDGLGALVISPTRELALQIFEVLRNVGKAHAFSAGLVIGGKNFREEQLRLVRMNLLVCTPGRLLQHMEQTPAFDASNLQVLVLDEADRILDLGFQKQLTSILEHLPPAGERQTMLFSATQTKSVKDLAALSLREPEYVAVHEHSANATPKGLSQSYVVTPLERKLDVLLSFIKSHLKQKTIVFLSTCRQVRYVHSVFCKLQPGIPLCALHGKYKQGKRVEVYYEFLNKPAAVLFATDIAARGLDFPQVDWVLQLDCPEDAANYIHRVGRTARYNKQGKALMCLVPSEVDGMMKRLEEAKVPIRETKLNPAKTTSCRQKVASVVAGDKEIKALAQKAFMSYVRSVYLQPDREVFDATALPLDEFAESIGLPGAPRMPFLSKMKAEHEKGGNEALREELRGKKNEEAKKKLEKKQEKEESEDEEEEEDSLMVVKRVHTWNEDDESLDLDALGPSKKKQKKLRVDREAINASKIVFDEEGNSAKMADRLAARNSGDAEFADVEQHAKNYTEQVAARLAAKDAEDRRLEKERVRAKHHKKRMKIKGERDDESEDEGPRLAVGSDDEDMSDNSSDEASSEEEESEEYGVLRRTRSFGGSPVLLDL</sequence>
<evidence type="ECO:0000256" key="7">
    <source>
        <dbReference type="RuleBase" id="RU000492"/>
    </source>
</evidence>
<keyword evidence="1 7" id="KW-0547">Nucleotide-binding</keyword>
<evidence type="ECO:0000313" key="14">
    <source>
        <dbReference type="Proteomes" id="UP000237271"/>
    </source>
</evidence>
<dbReference type="InterPro" id="IPR011545">
    <property type="entry name" value="DEAD/DEAH_box_helicase_dom"/>
</dbReference>
<reference evidence="13 14" key="1">
    <citation type="journal article" date="2017" name="Genome Biol. Evol.">
        <title>Phytophthora megakarya and P. palmivora, closely related causal agents of cacao black pod rot, underwent increases in genome sizes and gene numbers by different mechanisms.</title>
        <authorList>
            <person name="Ali S.S."/>
            <person name="Shao J."/>
            <person name="Lary D.J."/>
            <person name="Kronmiller B."/>
            <person name="Shen D."/>
            <person name="Strem M.D."/>
            <person name="Amoako-Attah I."/>
            <person name="Akrofi A.Y."/>
            <person name="Begoude B.A."/>
            <person name="Ten Hoopen G.M."/>
            <person name="Coulibaly K."/>
            <person name="Kebe B.I."/>
            <person name="Melnick R.L."/>
            <person name="Guiltinan M.J."/>
            <person name="Tyler B.M."/>
            <person name="Meinhardt L.W."/>
            <person name="Bailey B.A."/>
        </authorList>
    </citation>
    <scope>NUCLEOTIDE SEQUENCE [LARGE SCALE GENOMIC DNA]</scope>
    <source>
        <strain evidence="14">sbr112.9</strain>
    </source>
</reference>
<gene>
    <name evidence="13" type="ORF">PHPALM_10275</name>
</gene>
<dbReference type="Pfam" id="PF00271">
    <property type="entry name" value="Helicase_C"/>
    <property type="match status" value="1"/>
</dbReference>
<dbReference type="Proteomes" id="UP000237271">
    <property type="component" value="Unassembled WGS sequence"/>
</dbReference>
<dbReference type="SMART" id="SM00487">
    <property type="entry name" value="DEXDc"/>
    <property type="match status" value="1"/>
</dbReference>
<dbReference type="InterPro" id="IPR000629">
    <property type="entry name" value="RNA-helicase_DEAD-box_CS"/>
</dbReference>
<keyword evidence="14" id="KW-1185">Reference proteome</keyword>
<dbReference type="Pfam" id="PF13959">
    <property type="entry name" value="CTE_SPB4"/>
    <property type="match status" value="1"/>
</dbReference>
<feature type="domain" description="DEAD-box RNA helicase Q" evidence="12">
    <location>
        <begin position="60"/>
        <end position="88"/>
    </location>
</feature>
<feature type="region of interest" description="Disordered" evidence="9">
    <location>
        <begin position="569"/>
        <end position="590"/>
    </location>
</feature>
<feature type="region of interest" description="Disordered" evidence="9">
    <location>
        <begin position="512"/>
        <end position="557"/>
    </location>
</feature>
<evidence type="ECO:0000259" key="11">
    <source>
        <dbReference type="PROSITE" id="PS51194"/>
    </source>
</evidence>
<feature type="domain" description="Helicase C-terminal" evidence="11">
    <location>
        <begin position="293"/>
        <end position="442"/>
    </location>
</feature>
<dbReference type="SUPFAM" id="SSF52540">
    <property type="entry name" value="P-loop containing nucleoside triphosphate hydrolases"/>
    <property type="match status" value="1"/>
</dbReference>
<organism evidence="13 14">
    <name type="scientific">Phytophthora palmivora</name>
    <dbReference type="NCBI Taxonomy" id="4796"/>
    <lineage>
        <taxon>Eukaryota</taxon>
        <taxon>Sar</taxon>
        <taxon>Stramenopiles</taxon>
        <taxon>Oomycota</taxon>
        <taxon>Peronosporomycetes</taxon>
        <taxon>Peronosporales</taxon>
        <taxon>Peronosporaceae</taxon>
        <taxon>Phytophthora</taxon>
    </lineage>
</organism>
<comment type="domain">
    <text evidence="8">The Q motif is unique to and characteristic of the DEAD box family of RNA helicases and controls ATP binding and hydrolysis.</text>
</comment>
<protein>
    <recommendedName>
        <fullName evidence="8">ATP-dependent RNA helicase</fullName>
        <ecNumber evidence="8">3.6.4.13</ecNumber>
    </recommendedName>
</protein>
<name>A0A2P4Y526_9STRA</name>
<dbReference type="GO" id="GO:0003723">
    <property type="term" value="F:RNA binding"/>
    <property type="evidence" value="ECO:0007669"/>
    <property type="project" value="UniProtKB-UniRule"/>
</dbReference>
<evidence type="ECO:0000256" key="2">
    <source>
        <dbReference type="ARBA" id="ARBA00022801"/>
    </source>
</evidence>
<dbReference type="PROSITE" id="PS51194">
    <property type="entry name" value="HELICASE_CTER"/>
    <property type="match status" value="1"/>
</dbReference>
<keyword evidence="4 7" id="KW-0067">ATP-binding</keyword>
<dbReference type="SMART" id="SM01178">
    <property type="entry name" value="DUF4217"/>
    <property type="match status" value="1"/>
</dbReference>
<evidence type="ECO:0000256" key="8">
    <source>
        <dbReference type="RuleBase" id="RU365068"/>
    </source>
</evidence>
<keyword evidence="2 7" id="KW-0378">Hydrolase</keyword>
<dbReference type="PROSITE" id="PS00039">
    <property type="entry name" value="DEAD_ATP_HELICASE"/>
    <property type="match status" value="1"/>
</dbReference>
<dbReference type="OrthoDB" id="10259640at2759"/>
<dbReference type="AlphaFoldDB" id="A0A2P4Y526"/>
<dbReference type="SMART" id="SM00490">
    <property type="entry name" value="HELICc"/>
    <property type="match status" value="1"/>
</dbReference>
<comment type="function">
    <text evidence="8">RNA helicase.</text>
</comment>
<dbReference type="GO" id="GO:0005524">
    <property type="term" value="F:ATP binding"/>
    <property type="evidence" value="ECO:0007669"/>
    <property type="project" value="UniProtKB-UniRule"/>
</dbReference>
<dbReference type="GO" id="GO:0016887">
    <property type="term" value="F:ATP hydrolysis activity"/>
    <property type="evidence" value="ECO:0007669"/>
    <property type="project" value="RHEA"/>
</dbReference>
<dbReference type="PROSITE" id="PS51192">
    <property type="entry name" value="HELICASE_ATP_BIND_1"/>
    <property type="match status" value="1"/>
</dbReference>
<evidence type="ECO:0000313" key="13">
    <source>
        <dbReference type="EMBL" id="POM72935.1"/>
    </source>
</evidence>
<dbReference type="InterPro" id="IPR027417">
    <property type="entry name" value="P-loop_NTPase"/>
</dbReference>
<feature type="region of interest" description="Disordered" evidence="9">
    <location>
        <begin position="644"/>
        <end position="729"/>
    </location>
</feature>
<evidence type="ECO:0000256" key="6">
    <source>
        <dbReference type="PROSITE-ProRule" id="PRU00552"/>
    </source>
</evidence>
<evidence type="ECO:0000256" key="3">
    <source>
        <dbReference type="ARBA" id="ARBA00022806"/>
    </source>
</evidence>
<comment type="similarity">
    <text evidence="7">Belongs to the DEAD box helicase family.</text>
</comment>
<feature type="compositionally biased region" description="Acidic residues" evidence="9">
    <location>
        <begin position="688"/>
        <end position="710"/>
    </location>
</feature>
<evidence type="ECO:0000256" key="9">
    <source>
        <dbReference type="SAM" id="MobiDB-lite"/>
    </source>
</evidence>
<comment type="caution">
    <text evidence="13">The sequence shown here is derived from an EMBL/GenBank/DDBJ whole genome shotgun (WGS) entry which is preliminary data.</text>
</comment>